<dbReference type="Proteomes" id="UP000655225">
    <property type="component" value="Unassembled WGS sequence"/>
</dbReference>
<dbReference type="EMBL" id="JABCRI010000002">
    <property type="protein sequence ID" value="KAF8410976.1"/>
    <property type="molecule type" value="Genomic_DNA"/>
</dbReference>
<accession>A0A834ZXU2</accession>
<dbReference type="PANTHER" id="PTHR46631">
    <property type="entry name" value="60S RIBOSOMAL PROTEIN L18A-LIKE"/>
    <property type="match status" value="1"/>
</dbReference>
<evidence type="ECO:0000313" key="1">
    <source>
        <dbReference type="EMBL" id="KAF8410976.1"/>
    </source>
</evidence>
<gene>
    <name evidence="1" type="ORF">HHK36_003514</name>
</gene>
<dbReference type="PANTHER" id="PTHR46631:SF4">
    <property type="entry name" value="OS06G0359400 PROTEIN"/>
    <property type="match status" value="1"/>
</dbReference>
<comment type="caution">
    <text evidence="1">The sequence shown here is derived from an EMBL/GenBank/DDBJ whole genome shotgun (WGS) entry which is preliminary data.</text>
</comment>
<dbReference type="OrthoDB" id="1304551at2759"/>
<organism evidence="1 2">
    <name type="scientific">Tetracentron sinense</name>
    <name type="common">Spur-leaf</name>
    <dbReference type="NCBI Taxonomy" id="13715"/>
    <lineage>
        <taxon>Eukaryota</taxon>
        <taxon>Viridiplantae</taxon>
        <taxon>Streptophyta</taxon>
        <taxon>Embryophyta</taxon>
        <taxon>Tracheophyta</taxon>
        <taxon>Spermatophyta</taxon>
        <taxon>Magnoliopsida</taxon>
        <taxon>Trochodendrales</taxon>
        <taxon>Trochodendraceae</taxon>
        <taxon>Tetracentron</taxon>
    </lineage>
</organism>
<proteinExistence type="predicted"/>
<sequence length="248" mass="26700">MSEEGKNRGFVGDHQQHHYGTFEGVPSYSQPAIGFPQPVPPSGASAPPLPLPHYYAHGYQAIPGYAVVEGRPVSERRLPCCGIGWFLSQMSLIFWMVGAPPEPSLVRWVTKGQFSQTGLQVKVDEIITAEICQGEALSCYCVVGVAGGPWEGRWCYGGVGRCCIGALSDRGRCYDLKEQLGMPEGLRVCLNSNRDSSMGLSSVFWLWGNSVLIGKPQGDTPEIRTMVGGVYSGQRGALQVGEGCTGRA</sequence>
<dbReference type="InterPro" id="IPR044804">
    <property type="entry name" value="Ribosomal_eL20z-like"/>
</dbReference>
<protein>
    <submittedName>
        <fullName evidence="1">Uncharacterized protein</fullName>
    </submittedName>
</protein>
<evidence type="ECO:0000313" key="2">
    <source>
        <dbReference type="Proteomes" id="UP000655225"/>
    </source>
</evidence>
<keyword evidence="2" id="KW-1185">Reference proteome</keyword>
<name>A0A834ZXU2_TETSI</name>
<reference evidence="1 2" key="1">
    <citation type="submission" date="2020-04" db="EMBL/GenBank/DDBJ databases">
        <title>Plant Genome Project.</title>
        <authorList>
            <person name="Zhang R.-G."/>
        </authorList>
    </citation>
    <scope>NUCLEOTIDE SEQUENCE [LARGE SCALE GENOMIC DNA]</scope>
    <source>
        <strain evidence="1">YNK0</strain>
        <tissue evidence="1">Leaf</tissue>
    </source>
</reference>
<dbReference type="AlphaFoldDB" id="A0A834ZXU2"/>